<dbReference type="SUPFAM" id="SSF110997">
    <property type="entry name" value="Sporulation related repeat"/>
    <property type="match status" value="1"/>
</dbReference>
<dbReference type="FunFam" id="2.40.40.10:FF:000003">
    <property type="entry name" value="Endolytic peptidoglycan transglycosylase RlpA"/>
    <property type="match status" value="1"/>
</dbReference>
<keyword evidence="2 4" id="KW-0456">Lyase</keyword>
<comment type="subcellular location">
    <subcellularLocation>
        <location evidence="4">Cell membrane</location>
        <topology evidence="4">Lipid-anchor</topology>
    </subcellularLocation>
</comment>
<evidence type="ECO:0000313" key="7">
    <source>
        <dbReference type="EMBL" id="KFB70171.1"/>
    </source>
</evidence>
<keyword evidence="4" id="KW-0472">Membrane</keyword>
<dbReference type="EMBL" id="JDSS02000004">
    <property type="protein sequence ID" value="KFB70171.1"/>
    <property type="molecule type" value="Genomic_DNA"/>
</dbReference>
<protein>
    <recommendedName>
        <fullName evidence="4">Endolytic peptidoglycan transglycosylase RlpA</fullName>
        <ecNumber evidence="4">4.2.2.-</ecNumber>
    </recommendedName>
</protein>
<dbReference type="GO" id="GO:0008932">
    <property type="term" value="F:lytic endotransglycosylase activity"/>
    <property type="evidence" value="ECO:0007669"/>
    <property type="project" value="UniProtKB-UniRule"/>
</dbReference>
<proteinExistence type="inferred from homology"/>
<dbReference type="Gene3D" id="2.40.40.10">
    <property type="entry name" value="RlpA-like domain"/>
    <property type="match status" value="1"/>
</dbReference>
<dbReference type="STRING" id="1457154.CAPSK01_000184"/>
<keyword evidence="1" id="KW-0732">Signal</keyword>
<dbReference type="InterPro" id="IPR012997">
    <property type="entry name" value="RplA"/>
</dbReference>
<dbReference type="HAMAP" id="MF_02071">
    <property type="entry name" value="RlpA"/>
    <property type="match status" value="1"/>
</dbReference>
<dbReference type="GO" id="GO:0071555">
    <property type="term" value="P:cell wall organization"/>
    <property type="evidence" value="ECO:0007669"/>
    <property type="project" value="UniProtKB-KW"/>
</dbReference>
<reference evidence="7 8" key="1">
    <citation type="submission" date="2014-07" db="EMBL/GenBank/DDBJ databases">
        <title>Expanding our view of genomic diversity in Candidatus Accumulibacter clades.</title>
        <authorList>
            <person name="Skennerton C.T."/>
            <person name="Barr J.J."/>
            <person name="Slater F.R."/>
            <person name="Bond P.L."/>
            <person name="Tyson G.W."/>
        </authorList>
    </citation>
    <scope>NUCLEOTIDE SEQUENCE [LARGE SCALE GENOMIC DNA]</scope>
    <source>
        <strain evidence="8">SK-01</strain>
    </source>
</reference>
<dbReference type="InterPro" id="IPR009009">
    <property type="entry name" value="RlpA-like_DPBB"/>
</dbReference>
<evidence type="ECO:0000256" key="3">
    <source>
        <dbReference type="ARBA" id="ARBA00023316"/>
    </source>
</evidence>
<dbReference type="InterPro" id="IPR036908">
    <property type="entry name" value="RlpA-like_sf"/>
</dbReference>
<accession>A0A084Y627</accession>
<name>A0A084Y627_9PROT</name>
<keyword evidence="4" id="KW-0564">Palmitate</keyword>
<dbReference type="Pfam" id="PF05036">
    <property type="entry name" value="SPOR"/>
    <property type="match status" value="1"/>
</dbReference>
<evidence type="ECO:0000256" key="2">
    <source>
        <dbReference type="ARBA" id="ARBA00023239"/>
    </source>
</evidence>
<sequence>MKRAECGLAELARRLPYSAALCLLPWILAACGGQPSRPVESGARTAEPAKAPAKMVRKANLLQKRGGAYYKDDGPGDEFPDNLDEIPDAQPRLEPLHRFANRPYVVLGKAYEPNASLRPHQERGVASWYGKKFHGQPTSIGEPYDMFSMTAAHPTLAIPSYARVTNVSNGKSVVVRVTDRGPFHADRIIDLSYAAAYRLGYVDNGSTQVEVESILPAGATTMSYAQVMPAPRPARAMVNPVERDEIELLAARLGADKAATPSPLVNVTPTAATASANLRGVFLQLGAFVSAENAESLRSHLLRELDWLNEKIQVNAGGGMHRVHLGPYPSRIDAEKVAERIRLALGYKPTLVAH</sequence>
<dbReference type="EC" id="4.2.2.-" evidence="4"/>
<evidence type="ECO:0000256" key="1">
    <source>
        <dbReference type="ARBA" id="ARBA00022729"/>
    </source>
</evidence>
<dbReference type="Gene3D" id="3.30.70.1070">
    <property type="entry name" value="Sporulation related repeat"/>
    <property type="match status" value="1"/>
</dbReference>
<dbReference type="PANTHER" id="PTHR34183:SF1">
    <property type="entry name" value="ENDOLYTIC PEPTIDOGLYCAN TRANSGLYCOSYLASE RLPA"/>
    <property type="match status" value="1"/>
</dbReference>
<evidence type="ECO:0000259" key="6">
    <source>
        <dbReference type="PROSITE" id="PS51724"/>
    </source>
</evidence>
<dbReference type="AlphaFoldDB" id="A0A084Y627"/>
<dbReference type="GO" id="GO:0005886">
    <property type="term" value="C:plasma membrane"/>
    <property type="evidence" value="ECO:0007669"/>
    <property type="project" value="UniProtKB-SubCell"/>
</dbReference>
<organism evidence="7 8">
    <name type="scientific">Candidatus Accumulibacter vicinus</name>
    <dbReference type="NCBI Taxonomy" id="2954382"/>
    <lineage>
        <taxon>Bacteria</taxon>
        <taxon>Pseudomonadati</taxon>
        <taxon>Pseudomonadota</taxon>
        <taxon>Betaproteobacteria</taxon>
        <taxon>Candidatus Accumulibacter</taxon>
    </lineage>
</organism>
<dbReference type="NCBIfam" id="TIGR00413">
    <property type="entry name" value="rlpA"/>
    <property type="match status" value="1"/>
</dbReference>
<dbReference type="PANTHER" id="PTHR34183">
    <property type="entry name" value="ENDOLYTIC PEPTIDOGLYCAN TRANSGLYCOSYLASE RLPA"/>
    <property type="match status" value="1"/>
</dbReference>
<keyword evidence="3 4" id="KW-0961">Cell wall biogenesis/degradation</keyword>
<dbReference type="Pfam" id="PF03330">
    <property type="entry name" value="DPBB_1"/>
    <property type="match status" value="1"/>
</dbReference>
<evidence type="ECO:0000256" key="4">
    <source>
        <dbReference type="HAMAP-Rule" id="MF_02071"/>
    </source>
</evidence>
<comment type="caution">
    <text evidence="7">The sequence shown here is derived from an EMBL/GenBank/DDBJ whole genome shotgun (WGS) entry which is preliminary data.</text>
</comment>
<dbReference type="InterPro" id="IPR036680">
    <property type="entry name" value="SPOR-like_sf"/>
</dbReference>
<dbReference type="RefSeq" id="WP_034920966.1">
    <property type="nucleotide sequence ID" value="NZ_JDSS02000004.1"/>
</dbReference>
<evidence type="ECO:0000313" key="8">
    <source>
        <dbReference type="Proteomes" id="UP000019812"/>
    </source>
</evidence>
<comment type="function">
    <text evidence="4">Lytic transglycosylase with a strong preference for naked glycan strands that lack stem peptides.</text>
</comment>
<gene>
    <name evidence="4" type="primary">rlpA</name>
    <name evidence="7" type="ORF">CAPSK01_000184</name>
</gene>
<keyword evidence="4" id="KW-1003">Cell membrane</keyword>
<dbReference type="PROSITE" id="PS51724">
    <property type="entry name" value="SPOR"/>
    <property type="match status" value="1"/>
</dbReference>
<comment type="similarity">
    <text evidence="4 5">Belongs to the RlpA family.</text>
</comment>
<dbReference type="InterPro" id="IPR007730">
    <property type="entry name" value="SPOR-like_dom"/>
</dbReference>
<dbReference type="SUPFAM" id="SSF50685">
    <property type="entry name" value="Barwin-like endoglucanases"/>
    <property type="match status" value="1"/>
</dbReference>
<dbReference type="PROSITE" id="PS51257">
    <property type="entry name" value="PROKAR_LIPOPROTEIN"/>
    <property type="match status" value="1"/>
</dbReference>
<evidence type="ECO:0000256" key="5">
    <source>
        <dbReference type="RuleBase" id="RU003495"/>
    </source>
</evidence>
<dbReference type="CDD" id="cd22268">
    <property type="entry name" value="DPBB_RlpA-like"/>
    <property type="match status" value="1"/>
</dbReference>
<keyword evidence="4" id="KW-0449">Lipoprotein</keyword>
<feature type="domain" description="SPOR" evidence="6">
    <location>
        <begin position="275"/>
        <end position="354"/>
    </location>
</feature>
<dbReference type="GO" id="GO:0000270">
    <property type="term" value="P:peptidoglycan metabolic process"/>
    <property type="evidence" value="ECO:0007669"/>
    <property type="project" value="UniProtKB-UniRule"/>
</dbReference>
<dbReference type="GO" id="GO:0042834">
    <property type="term" value="F:peptidoglycan binding"/>
    <property type="evidence" value="ECO:0007669"/>
    <property type="project" value="InterPro"/>
</dbReference>
<dbReference type="Proteomes" id="UP000019812">
    <property type="component" value="Unassembled WGS sequence"/>
</dbReference>
<dbReference type="InterPro" id="IPR034718">
    <property type="entry name" value="RlpA"/>
</dbReference>